<evidence type="ECO:0000313" key="3">
    <source>
        <dbReference type="Proteomes" id="UP001157938"/>
    </source>
</evidence>
<proteinExistence type="predicted"/>
<protein>
    <recommendedName>
        <fullName evidence="4">RxLR effector protein</fullName>
    </recommendedName>
</protein>
<comment type="caution">
    <text evidence="2">The sequence shown here is derived from an EMBL/GenBank/DDBJ whole genome shotgun (WGS) entry which is preliminary data.</text>
</comment>
<dbReference type="Proteomes" id="UP001157938">
    <property type="component" value="Unassembled WGS sequence"/>
</dbReference>
<organism evidence="2 3">
    <name type="scientific">Peronospora farinosa</name>
    <dbReference type="NCBI Taxonomy" id="134698"/>
    <lineage>
        <taxon>Eukaryota</taxon>
        <taxon>Sar</taxon>
        <taxon>Stramenopiles</taxon>
        <taxon>Oomycota</taxon>
        <taxon>Peronosporomycetes</taxon>
        <taxon>Peronosporales</taxon>
        <taxon>Peronosporaceae</taxon>
        <taxon>Peronospora</taxon>
    </lineage>
</organism>
<feature type="chain" id="PRO_5046098439" description="RxLR effector protein" evidence="1">
    <location>
        <begin position="22"/>
        <end position="247"/>
    </location>
</feature>
<evidence type="ECO:0008006" key="4">
    <source>
        <dbReference type="Google" id="ProtNLM"/>
    </source>
</evidence>
<keyword evidence="1" id="KW-0732">Signal</keyword>
<evidence type="ECO:0000313" key="2">
    <source>
        <dbReference type="EMBL" id="CAH0487651.1"/>
    </source>
</evidence>
<reference evidence="2 3" key="1">
    <citation type="submission" date="2021-11" db="EMBL/GenBank/DDBJ databases">
        <authorList>
            <person name="Islam A."/>
            <person name="Islam S."/>
            <person name="Flora M.S."/>
            <person name="Rahman M."/>
            <person name="Ziaur R.M."/>
            <person name="Epstein J.H."/>
            <person name="Hassan M."/>
            <person name="Klassen M."/>
            <person name="Woodard K."/>
            <person name="Webb A."/>
            <person name="Webby R.J."/>
            <person name="El Zowalaty M.E."/>
        </authorList>
    </citation>
    <scope>NUCLEOTIDE SEQUENCE [LARGE SCALE GENOMIC DNA]</scope>
    <source>
        <strain evidence="2">Pf1</strain>
    </source>
</reference>
<gene>
    <name evidence="2" type="ORF">PFR001_LOCUS3187</name>
</gene>
<evidence type="ECO:0000256" key="1">
    <source>
        <dbReference type="SAM" id="SignalP"/>
    </source>
</evidence>
<keyword evidence="3" id="KW-1185">Reference proteome</keyword>
<name>A0ABN8C3H0_9STRA</name>
<feature type="signal peptide" evidence="1">
    <location>
        <begin position="1"/>
        <end position="21"/>
    </location>
</feature>
<dbReference type="EMBL" id="CAKLBC010000673">
    <property type="protein sequence ID" value="CAH0487651.1"/>
    <property type="molecule type" value="Genomic_DNA"/>
</dbReference>
<sequence length="247" mass="27723">MRLDSILFVAVLSAFFNGSSTHSVSTPVENIISNQEDDPAHVVGAEPTKEERALPGLDKVIEKVKSMTSSGMEEMVDVNNVVKAYKTLQLHKGIPFRNERYDAWIRYLEMTSSDTLKAELESSGRDGEKKFLKVVLKIKSFKYFKKLELDNGLDKLLDKPNFDLFLSYAAHFEPARTKEAVLIKAARTVYGDIPLGKMLEAASKNDRTATLLLQELDKLERMDAYLTDQLSLSLEELPPSLLANAHV</sequence>
<accession>A0ABN8C3H0</accession>